<gene>
    <name evidence="2" type="ORF">OS493_015272</name>
</gene>
<keyword evidence="3" id="KW-1185">Reference proteome</keyword>
<accession>A0A9W9ZD23</accession>
<name>A0A9W9ZD23_9CNID</name>
<sequence length="85" mass="9652">MMRIRVSYATIAAVLLMLAVLQTAGAAPCLCRDFGRFCLRRCVTDKCANNCNGLKMRCYRKCRGRKRDETMSDSLADEDVSNYFI</sequence>
<proteinExistence type="predicted"/>
<evidence type="ECO:0000256" key="1">
    <source>
        <dbReference type="SAM" id="SignalP"/>
    </source>
</evidence>
<dbReference type="AlphaFoldDB" id="A0A9W9ZD23"/>
<feature type="signal peptide" evidence="1">
    <location>
        <begin position="1"/>
        <end position="26"/>
    </location>
</feature>
<evidence type="ECO:0000313" key="3">
    <source>
        <dbReference type="Proteomes" id="UP001163046"/>
    </source>
</evidence>
<feature type="chain" id="PRO_5040992351" evidence="1">
    <location>
        <begin position="27"/>
        <end position="85"/>
    </location>
</feature>
<dbReference type="Proteomes" id="UP001163046">
    <property type="component" value="Unassembled WGS sequence"/>
</dbReference>
<dbReference type="EMBL" id="MU826357">
    <property type="protein sequence ID" value="KAJ7379488.1"/>
    <property type="molecule type" value="Genomic_DNA"/>
</dbReference>
<reference evidence="2" key="1">
    <citation type="submission" date="2023-01" db="EMBL/GenBank/DDBJ databases">
        <title>Genome assembly of the deep-sea coral Lophelia pertusa.</title>
        <authorList>
            <person name="Herrera S."/>
            <person name="Cordes E."/>
        </authorList>
    </citation>
    <scope>NUCLEOTIDE SEQUENCE</scope>
    <source>
        <strain evidence="2">USNM1676648</strain>
        <tissue evidence="2">Polyp</tissue>
    </source>
</reference>
<comment type="caution">
    <text evidence="2">The sequence shown here is derived from an EMBL/GenBank/DDBJ whole genome shotgun (WGS) entry which is preliminary data.</text>
</comment>
<keyword evidence="1" id="KW-0732">Signal</keyword>
<evidence type="ECO:0000313" key="2">
    <source>
        <dbReference type="EMBL" id="KAJ7379488.1"/>
    </source>
</evidence>
<organism evidence="2 3">
    <name type="scientific">Desmophyllum pertusum</name>
    <dbReference type="NCBI Taxonomy" id="174260"/>
    <lineage>
        <taxon>Eukaryota</taxon>
        <taxon>Metazoa</taxon>
        <taxon>Cnidaria</taxon>
        <taxon>Anthozoa</taxon>
        <taxon>Hexacorallia</taxon>
        <taxon>Scleractinia</taxon>
        <taxon>Caryophylliina</taxon>
        <taxon>Caryophylliidae</taxon>
        <taxon>Desmophyllum</taxon>
    </lineage>
</organism>
<protein>
    <submittedName>
        <fullName evidence="2">Uncharacterized protein</fullName>
    </submittedName>
</protein>